<keyword evidence="2" id="KW-1185">Reference proteome</keyword>
<comment type="caution">
    <text evidence="1">The sequence shown here is derived from an EMBL/GenBank/DDBJ whole genome shotgun (WGS) entry which is preliminary data.</text>
</comment>
<dbReference type="EMBL" id="RCHU02000018">
    <property type="protein sequence ID" value="KAL3567191.1"/>
    <property type="molecule type" value="Genomic_DNA"/>
</dbReference>
<proteinExistence type="predicted"/>
<sequence length="183" mass="21129">MEVSSSTTGWQTTRSARTIQLKRKERDALVGGYLVVSLLELLVSVGSLEFSGGKAQIAEVSKCSGDAFLVIVRNKKRVGYTYELTLKIKGEWIVKEKKRMVKGHLDFPEFSFGELDDLQMQVRISDEKDLSRQDKLQISQDLKLFLQPVREKLLQFEQELKDRRRPDPNCYSEGVTRQWIFIL</sequence>
<reference evidence="1 2" key="1">
    <citation type="journal article" date="2024" name="Plant Biotechnol. J.">
        <title>Genome and CRISPR/Cas9 system of a widespread forest tree (Populus alba) in the world.</title>
        <authorList>
            <person name="Liu Y.J."/>
            <person name="Jiang P.F."/>
            <person name="Han X.M."/>
            <person name="Li X.Y."/>
            <person name="Wang H.M."/>
            <person name="Wang Y.J."/>
            <person name="Wang X.X."/>
            <person name="Zeng Q.Y."/>
        </authorList>
    </citation>
    <scope>NUCLEOTIDE SEQUENCE [LARGE SCALE GENOMIC DNA]</scope>
    <source>
        <strain evidence="2">cv. PAL-ZL1</strain>
    </source>
</reference>
<name>A0ACC4AM01_POPAL</name>
<protein>
    <submittedName>
        <fullName evidence="1">Uncharacterized protein</fullName>
    </submittedName>
</protein>
<gene>
    <name evidence="1" type="ORF">D5086_032606</name>
</gene>
<evidence type="ECO:0000313" key="2">
    <source>
        <dbReference type="Proteomes" id="UP000309997"/>
    </source>
</evidence>
<evidence type="ECO:0000313" key="1">
    <source>
        <dbReference type="EMBL" id="KAL3567191.1"/>
    </source>
</evidence>
<organism evidence="1 2">
    <name type="scientific">Populus alba</name>
    <name type="common">White poplar</name>
    <dbReference type="NCBI Taxonomy" id="43335"/>
    <lineage>
        <taxon>Eukaryota</taxon>
        <taxon>Viridiplantae</taxon>
        <taxon>Streptophyta</taxon>
        <taxon>Embryophyta</taxon>
        <taxon>Tracheophyta</taxon>
        <taxon>Spermatophyta</taxon>
        <taxon>Magnoliopsida</taxon>
        <taxon>eudicotyledons</taxon>
        <taxon>Gunneridae</taxon>
        <taxon>Pentapetalae</taxon>
        <taxon>rosids</taxon>
        <taxon>fabids</taxon>
        <taxon>Malpighiales</taxon>
        <taxon>Salicaceae</taxon>
        <taxon>Saliceae</taxon>
        <taxon>Populus</taxon>
    </lineage>
</organism>
<accession>A0ACC4AM01</accession>
<dbReference type="Proteomes" id="UP000309997">
    <property type="component" value="Unassembled WGS sequence"/>
</dbReference>